<dbReference type="Gene3D" id="3.40.720.10">
    <property type="entry name" value="Alkaline Phosphatase, subunit A"/>
    <property type="match status" value="1"/>
</dbReference>
<comment type="catalytic activity">
    <reaction evidence="5">
        <text>2-deoxy-alpha-D-ribose 1-phosphate = 2-deoxy-D-ribose 5-phosphate</text>
        <dbReference type="Rhea" id="RHEA:27658"/>
        <dbReference type="ChEBI" id="CHEBI:57259"/>
        <dbReference type="ChEBI" id="CHEBI:62877"/>
        <dbReference type="EC" id="5.4.2.7"/>
    </reaction>
</comment>
<evidence type="ECO:0000256" key="4">
    <source>
        <dbReference type="ARBA" id="ARBA00023235"/>
    </source>
</evidence>
<organism evidence="8 9">
    <name type="scientific">Paenibacillus konkukensis</name>
    <dbReference type="NCBI Taxonomy" id="2020716"/>
    <lineage>
        <taxon>Bacteria</taxon>
        <taxon>Bacillati</taxon>
        <taxon>Bacillota</taxon>
        <taxon>Bacilli</taxon>
        <taxon>Bacillales</taxon>
        <taxon>Paenibacillaceae</taxon>
        <taxon>Paenibacillus</taxon>
    </lineage>
</organism>
<name>A0ABY4RFF1_9BACL</name>
<comment type="function">
    <text evidence="5">Isomerase that catalyzes the conversion of deoxy-ribose 1-phosphate (dRib-1-P) and ribose 1-phosphate (Rib-1-P) to deoxy-ribose 5-phosphate (dRib-5-P) and ribose 5-phosphate (Rib-5-P), respectively.</text>
</comment>
<dbReference type="HAMAP" id="MF_00740">
    <property type="entry name" value="Phosphopentomut"/>
    <property type="match status" value="1"/>
</dbReference>
<keyword evidence="2 5" id="KW-0479">Metal-binding</keyword>
<dbReference type="GO" id="GO:0008973">
    <property type="term" value="F:phosphopentomutase activity"/>
    <property type="evidence" value="ECO:0007669"/>
    <property type="project" value="UniProtKB-EC"/>
</dbReference>
<evidence type="ECO:0000256" key="2">
    <source>
        <dbReference type="ARBA" id="ARBA00022723"/>
    </source>
</evidence>
<accession>A0ABY4RFF1</accession>
<reference evidence="8" key="1">
    <citation type="submission" date="2018-02" db="EMBL/GenBank/DDBJ databases">
        <authorList>
            <person name="Kim S.-K."/>
            <person name="Jung H.-I."/>
            <person name="Lee S.-W."/>
        </authorList>
    </citation>
    <scope>NUCLEOTIDE SEQUENCE</scope>
    <source>
        <strain evidence="8">SK3146</strain>
    </source>
</reference>
<feature type="binding site" evidence="5">
    <location>
        <position position="327"/>
    </location>
    <ligand>
        <name>Mn(2+)</name>
        <dbReference type="ChEBI" id="CHEBI:29035"/>
        <label>1</label>
    </ligand>
</feature>
<feature type="binding site" evidence="5">
    <location>
        <position position="328"/>
    </location>
    <ligand>
        <name>Mn(2+)</name>
        <dbReference type="ChEBI" id="CHEBI:29035"/>
        <label>1</label>
    </ligand>
</feature>
<dbReference type="SUPFAM" id="SSF143856">
    <property type="entry name" value="DeoB insert domain-like"/>
    <property type="match status" value="1"/>
</dbReference>
<evidence type="ECO:0000256" key="1">
    <source>
        <dbReference type="ARBA" id="ARBA00010373"/>
    </source>
</evidence>
<keyword evidence="5" id="KW-0963">Cytoplasm</keyword>
<dbReference type="InterPro" id="IPR024052">
    <property type="entry name" value="Phosphopentomutase_DeoB_cap_sf"/>
</dbReference>
<dbReference type="NCBIfam" id="TIGR01696">
    <property type="entry name" value="deoB"/>
    <property type="match status" value="1"/>
</dbReference>
<feature type="domain" description="Metalloenzyme" evidence="7">
    <location>
        <begin position="5"/>
        <end position="379"/>
    </location>
</feature>
<dbReference type="InterPro" id="IPR006124">
    <property type="entry name" value="Metalloenzyme"/>
</dbReference>
<dbReference type="SUPFAM" id="SSF53649">
    <property type="entry name" value="Alkaline phosphatase-like"/>
    <property type="match status" value="1"/>
</dbReference>
<protein>
    <recommendedName>
        <fullName evidence="5 6">Phosphopentomutase</fullName>
        <ecNumber evidence="5 6">5.4.2.7</ecNumber>
    </recommendedName>
    <alternativeName>
        <fullName evidence="5">Phosphodeoxyribomutase</fullName>
    </alternativeName>
</protein>
<dbReference type="EC" id="5.4.2.7" evidence="5 6"/>
<dbReference type="Gene3D" id="3.30.70.1250">
    <property type="entry name" value="Phosphopentomutase"/>
    <property type="match status" value="1"/>
</dbReference>
<evidence type="ECO:0000259" key="7">
    <source>
        <dbReference type="Pfam" id="PF01676"/>
    </source>
</evidence>
<sequence length="393" mass="43490">MDRFKRVHLIVMDSVGIGEAPDAAKFDDYDVDTLGHIARERGGLNMPNMAKLGLSNIREIEGVPKASAPMAYFTKMQEASNGKDTMTGHWEIMGLNIATPFRVFPDGFPKELISRIEEKTGRKVIGNKPASGTEIIAELGEEHVKTGALIVYTSADSVLQIAAHEDIVPLKELYEICEFCREITLEDPYMLGRIIARPFVGEPGSFTRTANRHDYALKPFGKTTMNTLQEAGYDVIAIGKISDIYDGEGVTKAIRTVSNMDGMDKLIHVMGEPFEGLSFVNLVDFDALYGHRRDPQGYGQALEEYDARLPEALSKMTADDLLIITADHGNDPTYRGTDHTREYVPLIVYSPRFAQGGRELPLRRTFADIAATVAENFGVALPEHGTSFLQDLK</sequence>
<dbReference type="PIRSF" id="PIRSF001491">
    <property type="entry name" value="Ppentomutase"/>
    <property type="match status" value="1"/>
</dbReference>
<dbReference type="NCBIfam" id="NF003766">
    <property type="entry name" value="PRK05362.1"/>
    <property type="match status" value="1"/>
</dbReference>
<gene>
    <name evidence="5 8" type="primary">deoB</name>
    <name evidence="8" type="ORF">SK3146_00450</name>
</gene>
<evidence type="ECO:0000313" key="9">
    <source>
        <dbReference type="Proteomes" id="UP001057134"/>
    </source>
</evidence>
<keyword evidence="4 5" id="KW-0413">Isomerase</keyword>
<dbReference type="PANTHER" id="PTHR21110">
    <property type="entry name" value="PHOSPHOPENTOMUTASE"/>
    <property type="match status" value="1"/>
</dbReference>
<evidence type="ECO:0000256" key="5">
    <source>
        <dbReference type="HAMAP-Rule" id="MF_00740"/>
    </source>
</evidence>
<dbReference type="Proteomes" id="UP001057134">
    <property type="component" value="Chromosome"/>
</dbReference>
<dbReference type="Pfam" id="PF01676">
    <property type="entry name" value="Metalloenzyme"/>
    <property type="match status" value="1"/>
</dbReference>
<evidence type="ECO:0000256" key="6">
    <source>
        <dbReference type="NCBIfam" id="TIGR01696"/>
    </source>
</evidence>
<feature type="binding site" evidence="5">
    <location>
        <position position="13"/>
    </location>
    <ligand>
        <name>Mn(2+)</name>
        <dbReference type="ChEBI" id="CHEBI:29035"/>
        <label>1</label>
    </ligand>
</feature>
<comment type="catalytic activity">
    <reaction evidence="5">
        <text>alpha-D-ribose 1-phosphate = D-ribose 5-phosphate</text>
        <dbReference type="Rhea" id="RHEA:18793"/>
        <dbReference type="ChEBI" id="CHEBI:57720"/>
        <dbReference type="ChEBI" id="CHEBI:78346"/>
        <dbReference type="EC" id="5.4.2.7"/>
    </reaction>
</comment>
<dbReference type="CDD" id="cd16009">
    <property type="entry name" value="PPM"/>
    <property type="match status" value="1"/>
</dbReference>
<comment type="subcellular location">
    <subcellularLocation>
        <location evidence="5">Cytoplasm</location>
    </subcellularLocation>
</comment>
<comment type="similarity">
    <text evidence="1 5">Belongs to the phosphopentomutase family.</text>
</comment>
<feature type="binding site" evidence="5">
    <location>
        <position position="286"/>
    </location>
    <ligand>
        <name>Mn(2+)</name>
        <dbReference type="ChEBI" id="CHEBI:29035"/>
        <label>2</label>
    </ligand>
</feature>
<dbReference type="RefSeq" id="WP_249863535.1">
    <property type="nucleotide sequence ID" value="NZ_CP027059.1"/>
</dbReference>
<dbReference type="PANTHER" id="PTHR21110:SF0">
    <property type="entry name" value="PHOSPHOPENTOMUTASE"/>
    <property type="match status" value="1"/>
</dbReference>
<keyword evidence="3 5" id="KW-0464">Manganese</keyword>
<feature type="binding site" evidence="5">
    <location>
        <position position="339"/>
    </location>
    <ligand>
        <name>Mn(2+)</name>
        <dbReference type="ChEBI" id="CHEBI:29035"/>
        <label>2</label>
    </ligand>
</feature>
<comment type="pathway">
    <text evidence="5">Carbohydrate degradation; 2-deoxy-D-ribose 1-phosphate degradation; D-glyceraldehyde 3-phosphate and acetaldehyde from 2-deoxy-alpha-D-ribose 1-phosphate: step 1/2.</text>
</comment>
<comment type="cofactor">
    <cofactor evidence="5">
        <name>Mn(2+)</name>
        <dbReference type="ChEBI" id="CHEBI:29035"/>
    </cofactor>
    <text evidence="5">Binds 2 manganese ions.</text>
</comment>
<evidence type="ECO:0000256" key="3">
    <source>
        <dbReference type="ARBA" id="ARBA00023211"/>
    </source>
</evidence>
<reference evidence="8" key="2">
    <citation type="journal article" date="2021" name="J Anim Sci Technol">
        <title>Complete genome sequence of Paenibacillus konkukensis sp. nov. SK3146 as a potential probiotic strain.</title>
        <authorList>
            <person name="Jung H.I."/>
            <person name="Park S."/>
            <person name="Niu K.M."/>
            <person name="Lee S.W."/>
            <person name="Kothari D."/>
            <person name="Yi K.J."/>
            <person name="Kim S.K."/>
        </authorList>
    </citation>
    <scope>NUCLEOTIDE SEQUENCE</scope>
    <source>
        <strain evidence="8">SK3146</strain>
    </source>
</reference>
<dbReference type="EMBL" id="CP027059">
    <property type="protein sequence ID" value="UQZ81294.1"/>
    <property type="molecule type" value="Genomic_DNA"/>
</dbReference>
<evidence type="ECO:0000313" key="8">
    <source>
        <dbReference type="EMBL" id="UQZ81294.1"/>
    </source>
</evidence>
<proteinExistence type="inferred from homology"/>
<keyword evidence="9" id="KW-1185">Reference proteome</keyword>
<feature type="binding site" evidence="5">
    <location>
        <position position="291"/>
    </location>
    <ligand>
        <name>Mn(2+)</name>
        <dbReference type="ChEBI" id="CHEBI:29035"/>
        <label>2</label>
    </ligand>
</feature>
<dbReference type="InterPro" id="IPR017850">
    <property type="entry name" value="Alkaline_phosphatase_core_sf"/>
</dbReference>
<dbReference type="InterPro" id="IPR010045">
    <property type="entry name" value="DeoB"/>
</dbReference>